<keyword evidence="2" id="KW-0547">Nucleotide-binding</keyword>
<dbReference type="PROSITE" id="PS00211">
    <property type="entry name" value="ABC_TRANSPORTER_1"/>
    <property type="match status" value="1"/>
</dbReference>
<dbReference type="EMBL" id="JAULJQ010000001">
    <property type="protein sequence ID" value="MDO2408745.1"/>
    <property type="molecule type" value="Genomic_DNA"/>
</dbReference>
<proteinExistence type="predicted"/>
<evidence type="ECO:0000313" key="6">
    <source>
        <dbReference type="Proteomes" id="UP001171111"/>
    </source>
</evidence>
<dbReference type="InterPro" id="IPR017911">
    <property type="entry name" value="MacB-like_ATP-bd"/>
</dbReference>
<evidence type="ECO:0000256" key="1">
    <source>
        <dbReference type="ARBA" id="ARBA00022448"/>
    </source>
</evidence>
<feature type="domain" description="ABC transporter" evidence="4">
    <location>
        <begin position="5"/>
        <end position="223"/>
    </location>
</feature>
<dbReference type="RefSeq" id="WP_273931474.1">
    <property type="nucleotide sequence ID" value="NZ_JAQSLJ010000002.1"/>
</dbReference>
<comment type="caution">
    <text evidence="5">The sequence shown here is derived from an EMBL/GenBank/DDBJ whole genome shotgun (WGS) entry which is preliminary data.</text>
</comment>
<sequence length="223" mass="24959">MQTIIEAKNLSICYEKSQPIIKNASFSINAKDFVFITGKSGSGKSTLIRSFYGALPCAGGSLRVCLKELNNISSSSLAKLRQKLGLIFQDFKLIDEWSIEKNVMLPLLIKGYSKNISKKQAQKMLKVVNLLHKADAYPMQLSGGEQQRVAVARALAHNPQLFLCDEPTGSLDEYSSEIIWKLLRSAREELNASIIVVTHRIPTNLRMSYRHFEIEDGKVIEIG</sequence>
<dbReference type="SMART" id="SM00382">
    <property type="entry name" value="AAA"/>
    <property type="match status" value="1"/>
</dbReference>
<dbReference type="PANTHER" id="PTHR24220:SF86">
    <property type="entry name" value="ABC TRANSPORTER ABCH.1"/>
    <property type="match status" value="1"/>
</dbReference>
<dbReference type="SUPFAM" id="SSF52540">
    <property type="entry name" value="P-loop containing nucleoside triphosphate hydrolases"/>
    <property type="match status" value="1"/>
</dbReference>
<dbReference type="GO" id="GO:0005524">
    <property type="term" value="F:ATP binding"/>
    <property type="evidence" value="ECO:0007669"/>
    <property type="project" value="UniProtKB-KW"/>
</dbReference>
<dbReference type="PANTHER" id="PTHR24220">
    <property type="entry name" value="IMPORT ATP-BINDING PROTEIN"/>
    <property type="match status" value="1"/>
</dbReference>
<evidence type="ECO:0000313" key="5">
    <source>
        <dbReference type="EMBL" id="MDO2408745.1"/>
    </source>
</evidence>
<keyword evidence="1" id="KW-0813">Transport</keyword>
<evidence type="ECO:0000256" key="3">
    <source>
        <dbReference type="ARBA" id="ARBA00022840"/>
    </source>
</evidence>
<accession>A0ABT8T6C3</accession>
<keyword evidence="3 5" id="KW-0067">ATP-binding</keyword>
<dbReference type="Proteomes" id="UP001171111">
    <property type="component" value="Unassembled WGS sequence"/>
</dbReference>
<dbReference type="Gene3D" id="3.40.50.300">
    <property type="entry name" value="P-loop containing nucleotide triphosphate hydrolases"/>
    <property type="match status" value="1"/>
</dbReference>
<name>A0ABT8T6C3_9BACT</name>
<protein>
    <submittedName>
        <fullName evidence="5">ABC transporter ATP-binding protein</fullName>
    </submittedName>
</protein>
<reference evidence="5 6" key="1">
    <citation type="submission" date="2023-06" db="EMBL/GenBank/DDBJ databases">
        <title>Campylobacter magnum sp. nov., isolated from cecal contents of domestic pigs (Sus scrofa domesticus).</title>
        <authorList>
            <person name="Papic B."/>
            <person name="Gruntar I."/>
        </authorList>
    </citation>
    <scope>NUCLEOTIDE SEQUENCE [LARGE SCALE GENOMIC DNA]</scope>
    <source>
        <strain evidence="6">34484-21</strain>
    </source>
</reference>
<organism evidence="5 6">
    <name type="scientific">Campylobacter magnus</name>
    <dbReference type="NCBI Taxonomy" id="3026462"/>
    <lineage>
        <taxon>Bacteria</taxon>
        <taxon>Pseudomonadati</taxon>
        <taxon>Campylobacterota</taxon>
        <taxon>Epsilonproteobacteria</taxon>
        <taxon>Campylobacterales</taxon>
        <taxon>Campylobacteraceae</taxon>
        <taxon>Campylobacter</taxon>
    </lineage>
</organism>
<evidence type="ECO:0000256" key="2">
    <source>
        <dbReference type="ARBA" id="ARBA00022741"/>
    </source>
</evidence>
<dbReference type="InterPro" id="IPR003593">
    <property type="entry name" value="AAA+_ATPase"/>
</dbReference>
<gene>
    <name evidence="5" type="ORF">Q2362_01345</name>
</gene>
<keyword evidence="6" id="KW-1185">Reference proteome</keyword>
<dbReference type="InterPro" id="IPR017871">
    <property type="entry name" value="ABC_transporter-like_CS"/>
</dbReference>
<evidence type="ECO:0000259" key="4">
    <source>
        <dbReference type="PROSITE" id="PS50893"/>
    </source>
</evidence>
<dbReference type="Pfam" id="PF00005">
    <property type="entry name" value="ABC_tran"/>
    <property type="match status" value="1"/>
</dbReference>
<dbReference type="InterPro" id="IPR003439">
    <property type="entry name" value="ABC_transporter-like_ATP-bd"/>
</dbReference>
<dbReference type="InterPro" id="IPR015854">
    <property type="entry name" value="ABC_transpr_LolD-like"/>
</dbReference>
<dbReference type="InterPro" id="IPR027417">
    <property type="entry name" value="P-loop_NTPase"/>
</dbReference>
<dbReference type="PROSITE" id="PS50893">
    <property type="entry name" value="ABC_TRANSPORTER_2"/>
    <property type="match status" value="1"/>
</dbReference>
<dbReference type="CDD" id="cd03255">
    <property type="entry name" value="ABC_MJ0796_LolCDE_FtsE"/>
    <property type="match status" value="1"/>
</dbReference>